<dbReference type="InterPro" id="IPR019587">
    <property type="entry name" value="Polyketide_cyclase/dehydratase"/>
</dbReference>
<dbReference type="RefSeq" id="WP_308868013.1">
    <property type="nucleotide sequence ID" value="NZ_JAVFWO010000003.1"/>
</dbReference>
<gene>
    <name evidence="1" type="ORF">Q9R08_10815</name>
</gene>
<dbReference type="Gene3D" id="3.30.530.20">
    <property type="match status" value="1"/>
</dbReference>
<dbReference type="SUPFAM" id="SSF55961">
    <property type="entry name" value="Bet v1-like"/>
    <property type="match status" value="1"/>
</dbReference>
<dbReference type="Proteomes" id="UP001235133">
    <property type="component" value="Unassembled WGS sequence"/>
</dbReference>
<accession>A0ABU0Z1L5</accession>
<protein>
    <submittedName>
        <fullName evidence="1">SRPBCC family protein</fullName>
    </submittedName>
</protein>
<comment type="caution">
    <text evidence="1">The sequence shown here is derived from an EMBL/GenBank/DDBJ whole genome shotgun (WGS) entry which is preliminary data.</text>
</comment>
<dbReference type="EMBL" id="JAVFWO010000003">
    <property type="protein sequence ID" value="MDQ7878467.1"/>
    <property type="molecule type" value="Genomic_DNA"/>
</dbReference>
<keyword evidence="2" id="KW-1185">Reference proteome</keyword>
<dbReference type="Pfam" id="PF10604">
    <property type="entry name" value="Polyketide_cyc2"/>
    <property type="match status" value="1"/>
</dbReference>
<organism evidence="1 2">
    <name type="scientific">Microbacterium psychrotolerans</name>
    <dbReference type="NCBI Taxonomy" id="3068321"/>
    <lineage>
        <taxon>Bacteria</taxon>
        <taxon>Bacillati</taxon>
        <taxon>Actinomycetota</taxon>
        <taxon>Actinomycetes</taxon>
        <taxon>Micrococcales</taxon>
        <taxon>Microbacteriaceae</taxon>
        <taxon>Microbacterium</taxon>
    </lineage>
</organism>
<reference evidence="1 2" key="1">
    <citation type="submission" date="2023-08" db="EMBL/GenBank/DDBJ databases">
        <title>Microbacterium psychrotolerans sp. nov., a psychrotolerant bacterium isolated from soil in Heilongjiang Province, China.</title>
        <authorList>
            <person name="An P."/>
            <person name="Zhao D."/>
            <person name="Xiang H."/>
        </authorList>
    </citation>
    <scope>NUCLEOTIDE SEQUENCE [LARGE SCALE GENOMIC DNA]</scope>
    <source>
        <strain evidence="1 2">QXD-8</strain>
    </source>
</reference>
<evidence type="ECO:0000313" key="2">
    <source>
        <dbReference type="Proteomes" id="UP001235133"/>
    </source>
</evidence>
<sequence length="158" mass="17519">MGVIEFELTRTVAARIDAVFARLADIEGYNEWMPGKGSMLRRTTQTSPGAPAVGTTFLDDTSFGPTPGEIAEFQPPHTLVYHWWDKTKAGKLKLEGWPAYRLEDAGDETTLVHHHAEVRTYGMYRLATPFLRRIAMKERSATLVALAASFEPRGPAVG</sequence>
<name>A0ABU0Z1L5_9MICO</name>
<evidence type="ECO:0000313" key="1">
    <source>
        <dbReference type="EMBL" id="MDQ7878467.1"/>
    </source>
</evidence>
<proteinExistence type="predicted"/>
<dbReference type="InterPro" id="IPR023393">
    <property type="entry name" value="START-like_dom_sf"/>
</dbReference>